<organism evidence="2 3">
    <name type="scientific">Paucidesulfovibrio gracilis DSM 16080</name>
    <dbReference type="NCBI Taxonomy" id="1121449"/>
    <lineage>
        <taxon>Bacteria</taxon>
        <taxon>Pseudomonadati</taxon>
        <taxon>Thermodesulfobacteriota</taxon>
        <taxon>Desulfovibrionia</taxon>
        <taxon>Desulfovibrionales</taxon>
        <taxon>Desulfovibrionaceae</taxon>
        <taxon>Paucidesulfovibrio</taxon>
    </lineage>
</organism>
<feature type="transmembrane region" description="Helical" evidence="1">
    <location>
        <begin position="135"/>
        <end position="157"/>
    </location>
</feature>
<dbReference type="RefSeq" id="WP_078718320.1">
    <property type="nucleotide sequence ID" value="NZ_FUYC01000029.1"/>
</dbReference>
<dbReference type="AlphaFoldDB" id="A0A1T4Y6D7"/>
<keyword evidence="1" id="KW-0812">Transmembrane</keyword>
<dbReference type="OrthoDB" id="9885869at2"/>
<reference evidence="2 3" key="1">
    <citation type="submission" date="2017-02" db="EMBL/GenBank/DDBJ databases">
        <authorList>
            <person name="Peterson S.W."/>
        </authorList>
    </citation>
    <scope>NUCLEOTIDE SEQUENCE [LARGE SCALE GENOMIC DNA]</scope>
    <source>
        <strain evidence="2 3">DSM 16080</strain>
    </source>
</reference>
<evidence type="ECO:0000313" key="2">
    <source>
        <dbReference type="EMBL" id="SKA96825.1"/>
    </source>
</evidence>
<dbReference type="EMBL" id="FUYC01000029">
    <property type="protein sequence ID" value="SKA96825.1"/>
    <property type="molecule type" value="Genomic_DNA"/>
</dbReference>
<evidence type="ECO:0000256" key="1">
    <source>
        <dbReference type="SAM" id="Phobius"/>
    </source>
</evidence>
<keyword evidence="3" id="KW-1185">Reference proteome</keyword>
<dbReference type="Proteomes" id="UP000190027">
    <property type="component" value="Unassembled WGS sequence"/>
</dbReference>
<proteinExistence type="predicted"/>
<keyword evidence="1" id="KW-0472">Membrane</keyword>
<evidence type="ECO:0000313" key="3">
    <source>
        <dbReference type="Proteomes" id="UP000190027"/>
    </source>
</evidence>
<feature type="transmembrane region" description="Helical" evidence="1">
    <location>
        <begin position="7"/>
        <end position="24"/>
    </location>
</feature>
<gene>
    <name evidence="2" type="ORF">SAMN02745704_02779</name>
</gene>
<protein>
    <submittedName>
        <fullName evidence="2">Uncharacterized protein</fullName>
    </submittedName>
</protein>
<dbReference type="STRING" id="1121449.SAMN02745704_02779"/>
<feature type="transmembrane region" description="Helical" evidence="1">
    <location>
        <begin position="93"/>
        <end position="115"/>
    </location>
</feature>
<accession>A0A1T4Y6D7</accession>
<keyword evidence="1" id="KW-1133">Transmembrane helix</keyword>
<sequence length="167" mass="17657">MDGYKRWIVLGCLLVVAGYFLPWLPATTGPATGFDYLATSLTILQTLSTDISVDNLPLALAAALILLPGLGAVLSFLYCMIKPLNRNGGIGTLLFLLPALSLAAAHGLAFTGLQLPGFETVTRLFNTLPSIYQHLTEATGIACIVLGAALMFLARLARGPAKRSALR</sequence>
<name>A0A1T4Y6D7_9BACT</name>
<feature type="transmembrane region" description="Helical" evidence="1">
    <location>
        <begin position="58"/>
        <end position="81"/>
    </location>
</feature>